<feature type="region of interest" description="Disordered" evidence="2">
    <location>
        <begin position="1"/>
        <end position="24"/>
    </location>
</feature>
<name>A0ABQ6JZ55_9MICO</name>
<gene>
    <name evidence="4" type="ORF">GCM10025881_04240</name>
</gene>
<dbReference type="InterPro" id="IPR036424">
    <property type="entry name" value="UPP_synth-like_sf"/>
</dbReference>
<dbReference type="Pfam" id="PF01255">
    <property type="entry name" value="Prenyltransf"/>
    <property type="match status" value="1"/>
</dbReference>
<dbReference type="InterPro" id="IPR015424">
    <property type="entry name" value="PyrdxlP-dep_Trfase"/>
</dbReference>
<dbReference type="Gene3D" id="3.90.1150.10">
    <property type="entry name" value="Aspartate Aminotransferase, domain 1"/>
    <property type="match status" value="1"/>
</dbReference>
<evidence type="ECO:0000313" key="5">
    <source>
        <dbReference type="Proteomes" id="UP001157034"/>
    </source>
</evidence>
<dbReference type="PANTHER" id="PTHR10291">
    <property type="entry name" value="DEHYDRODOLICHYL DIPHOSPHATE SYNTHASE FAMILY MEMBER"/>
    <property type="match status" value="1"/>
</dbReference>
<dbReference type="InterPro" id="IPR015422">
    <property type="entry name" value="PyrdxlP-dep_Trfase_small"/>
</dbReference>
<feature type="region of interest" description="Disordered" evidence="2">
    <location>
        <begin position="226"/>
        <end position="302"/>
    </location>
</feature>
<evidence type="ECO:0000259" key="3">
    <source>
        <dbReference type="Pfam" id="PF00266"/>
    </source>
</evidence>
<dbReference type="Gene3D" id="3.40.640.10">
    <property type="entry name" value="Type I PLP-dependent aspartate aminotransferase-like (Major domain)"/>
    <property type="match status" value="1"/>
</dbReference>
<dbReference type="EMBL" id="BSVB01000001">
    <property type="protein sequence ID" value="GMA93600.1"/>
    <property type="molecule type" value="Genomic_DNA"/>
</dbReference>
<protein>
    <recommendedName>
        <fullName evidence="3">Aminotransferase class V domain-containing protein</fullName>
    </recommendedName>
</protein>
<proteinExistence type="predicted"/>
<dbReference type="InterPro" id="IPR001441">
    <property type="entry name" value="UPP_synth-like"/>
</dbReference>
<comment type="caution">
    <text evidence="4">The sequence shown here is derived from an EMBL/GenBank/DDBJ whole genome shotgun (WGS) entry which is preliminary data.</text>
</comment>
<dbReference type="CDD" id="cd00475">
    <property type="entry name" value="Cis_IPPS"/>
    <property type="match status" value="1"/>
</dbReference>
<dbReference type="PANTHER" id="PTHR10291:SF0">
    <property type="entry name" value="DEHYDRODOLICHYL DIPHOSPHATE SYNTHASE 2"/>
    <property type="match status" value="1"/>
</dbReference>
<dbReference type="Proteomes" id="UP001157034">
    <property type="component" value="Unassembled WGS sequence"/>
</dbReference>
<evidence type="ECO:0000313" key="4">
    <source>
        <dbReference type="EMBL" id="GMA93600.1"/>
    </source>
</evidence>
<dbReference type="SUPFAM" id="SSF53383">
    <property type="entry name" value="PLP-dependent transferases"/>
    <property type="match status" value="1"/>
</dbReference>
<accession>A0ABQ6JZ55</accession>
<dbReference type="InterPro" id="IPR015421">
    <property type="entry name" value="PyrdxlP-dep_Trfase_major"/>
</dbReference>
<organism evidence="4 5">
    <name type="scientific">Pseudolysinimonas kribbensis</name>
    <dbReference type="NCBI Taxonomy" id="433641"/>
    <lineage>
        <taxon>Bacteria</taxon>
        <taxon>Bacillati</taxon>
        <taxon>Actinomycetota</taxon>
        <taxon>Actinomycetes</taxon>
        <taxon>Micrococcales</taxon>
        <taxon>Microbacteriaceae</taxon>
        <taxon>Pseudolysinimonas</taxon>
    </lineage>
</organism>
<feature type="compositionally biased region" description="Low complexity" evidence="2">
    <location>
        <begin position="226"/>
        <end position="258"/>
    </location>
</feature>
<dbReference type="SUPFAM" id="SSF64005">
    <property type="entry name" value="Undecaprenyl diphosphate synthase"/>
    <property type="match status" value="1"/>
</dbReference>
<keyword evidence="5" id="KW-1185">Reference proteome</keyword>
<dbReference type="Gene3D" id="3.40.1180.10">
    <property type="entry name" value="Decaprenyl diphosphate synthase-like"/>
    <property type="match status" value="1"/>
</dbReference>
<dbReference type="Pfam" id="PF00266">
    <property type="entry name" value="Aminotran_5"/>
    <property type="match status" value="1"/>
</dbReference>
<reference evidence="5" key="1">
    <citation type="journal article" date="2019" name="Int. J. Syst. Evol. Microbiol.">
        <title>The Global Catalogue of Microorganisms (GCM) 10K type strain sequencing project: providing services to taxonomists for standard genome sequencing and annotation.</title>
        <authorList>
            <consortium name="The Broad Institute Genomics Platform"/>
            <consortium name="The Broad Institute Genome Sequencing Center for Infectious Disease"/>
            <person name="Wu L."/>
            <person name="Ma J."/>
        </authorList>
    </citation>
    <scope>NUCLEOTIDE SEQUENCE [LARGE SCALE GENOMIC DNA]</scope>
    <source>
        <strain evidence="5">NBRC 108894</strain>
    </source>
</reference>
<sequence>MSPVGRRPKGESEGTAQRLPAGKTHRDAVDFVPLDWTGLHPPDVPRAAVPEHVALVMDGNGRWANRQGLPRIEGHRAGEAALLDVVAGAVQIGVKHLSVYAFSTENWARSPEEVRFLMGFNRDVLHRRRDQLNEWGVRVRWAGRTPRLWRSVIDELRFAERLTAHNDTLTLTMCVNYGGRQELVDAMRGMAEEVRAGRLRPSGITEKSIQRHLYIPDLPDVDLFVRSSGSSAPATSSSGSPRTPRWSSSTRSGPTSAGPISGTPSRSTPDARAGSAQRSTPRPSSRPDARSWTTSRHPGDAEGMVTAALQSAIRQFREPRGYLAVASIGLPPDSALAAIRADLAAWEDANRDPEGYDAVIARTRASFAGLVGVPVDRVAIGSQTSTFASIVAAAVPDGAEVLLAQGDFSSMMFPFLQQQPRIRVRVVPLSGLAESITDETWLVAFSLVQSATGTVADEDAIVAAATAHDARTFCDTTQATGVHPVDAARYDLTVCHSYKWLCAPRGVAFLTVSEPMQDALRPVQAGWYAGEDVWHSTYGPEMQLATSARRFDVSPAWQAWIGAEQSIALFAGLDIAEVWAHASGLGDALCQGLGIPPQHQAIVAWPDPDGARVAACGAAGIRISGRAGRIRASFHLWNTEEDVAALLRAAGR</sequence>
<evidence type="ECO:0000256" key="1">
    <source>
        <dbReference type="ARBA" id="ARBA00022679"/>
    </source>
</evidence>
<keyword evidence="1" id="KW-0808">Transferase</keyword>
<dbReference type="NCBIfam" id="TIGR00055">
    <property type="entry name" value="uppS"/>
    <property type="match status" value="1"/>
</dbReference>
<evidence type="ECO:0000256" key="2">
    <source>
        <dbReference type="SAM" id="MobiDB-lite"/>
    </source>
</evidence>
<feature type="domain" description="Aminotransferase class V" evidence="3">
    <location>
        <begin position="362"/>
        <end position="601"/>
    </location>
</feature>
<dbReference type="InterPro" id="IPR000192">
    <property type="entry name" value="Aminotrans_V_dom"/>
</dbReference>